<dbReference type="SUPFAM" id="SSF82866">
    <property type="entry name" value="Multidrug efflux transporter AcrB transmembrane domain"/>
    <property type="match status" value="2"/>
</dbReference>
<evidence type="ECO:0000313" key="10">
    <source>
        <dbReference type="Proteomes" id="UP001172708"/>
    </source>
</evidence>
<dbReference type="InterPro" id="IPR050545">
    <property type="entry name" value="Mycobact_MmpL"/>
</dbReference>
<dbReference type="InterPro" id="IPR004869">
    <property type="entry name" value="MMPL_dom"/>
</dbReference>
<comment type="subcellular location">
    <subcellularLocation>
        <location evidence="1">Cell membrane</location>
        <topology evidence="1">Multi-pass membrane protein</topology>
    </subcellularLocation>
</comment>
<feature type="transmembrane region" description="Helical" evidence="7">
    <location>
        <begin position="217"/>
        <end position="238"/>
    </location>
</feature>
<dbReference type="Pfam" id="PF03176">
    <property type="entry name" value="MMPL"/>
    <property type="match status" value="2"/>
</dbReference>
<protein>
    <submittedName>
        <fullName evidence="9">MMPL family transporter</fullName>
    </submittedName>
</protein>
<feature type="transmembrane region" description="Helical" evidence="7">
    <location>
        <begin position="654"/>
        <end position="676"/>
    </location>
</feature>
<keyword evidence="3" id="KW-1003">Cell membrane</keyword>
<evidence type="ECO:0000256" key="4">
    <source>
        <dbReference type="ARBA" id="ARBA00022692"/>
    </source>
</evidence>
<evidence type="ECO:0000259" key="8">
    <source>
        <dbReference type="Pfam" id="PF03176"/>
    </source>
</evidence>
<gene>
    <name evidence="9" type="ORF">QQX02_11435</name>
</gene>
<feature type="domain" description="Membrane transport protein MMPL" evidence="8">
    <location>
        <begin position="428"/>
        <end position="725"/>
    </location>
</feature>
<keyword evidence="6 7" id="KW-0472">Membrane</keyword>
<dbReference type="Proteomes" id="UP001172708">
    <property type="component" value="Unassembled WGS sequence"/>
</dbReference>
<dbReference type="PANTHER" id="PTHR33406:SF6">
    <property type="entry name" value="MEMBRANE PROTEIN YDGH-RELATED"/>
    <property type="match status" value="1"/>
</dbReference>
<feature type="transmembrane region" description="Helical" evidence="7">
    <location>
        <begin position="682"/>
        <end position="706"/>
    </location>
</feature>
<organism evidence="9 10">
    <name type="scientific">Demequina muriae</name>
    <dbReference type="NCBI Taxonomy" id="3051664"/>
    <lineage>
        <taxon>Bacteria</taxon>
        <taxon>Bacillati</taxon>
        <taxon>Actinomycetota</taxon>
        <taxon>Actinomycetes</taxon>
        <taxon>Micrococcales</taxon>
        <taxon>Demequinaceae</taxon>
        <taxon>Demequina</taxon>
    </lineage>
</organism>
<reference evidence="9" key="1">
    <citation type="submission" date="2023-06" db="EMBL/GenBank/DDBJ databases">
        <title>Egi l300058.</title>
        <authorList>
            <person name="Gao L."/>
            <person name="Fang B.-Z."/>
            <person name="Li W.-J."/>
        </authorList>
    </citation>
    <scope>NUCLEOTIDE SEQUENCE</scope>
    <source>
        <strain evidence="9">EGI L300058</strain>
    </source>
</reference>
<comment type="caution">
    <text evidence="9">The sequence shown here is derived from an EMBL/GenBank/DDBJ whole genome shotgun (WGS) entry which is preliminary data.</text>
</comment>
<name>A0ABT8GJE2_9MICO</name>
<feature type="transmembrane region" description="Helical" evidence="7">
    <location>
        <begin position="614"/>
        <end position="633"/>
    </location>
</feature>
<proteinExistence type="inferred from homology"/>
<evidence type="ECO:0000256" key="5">
    <source>
        <dbReference type="ARBA" id="ARBA00022989"/>
    </source>
</evidence>
<keyword evidence="4 7" id="KW-0812">Transmembrane</keyword>
<feature type="transmembrane region" description="Helical" evidence="7">
    <location>
        <begin position="183"/>
        <end position="210"/>
    </location>
</feature>
<feature type="domain" description="Membrane transport protein MMPL" evidence="8">
    <location>
        <begin position="44"/>
        <end position="393"/>
    </location>
</feature>
<feature type="transmembrane region" description="Helical" evidence="7">
    <location>
        <begin position="325"/>
        <end position="347"/>
    </location>
</feature>
<sequence length="733" mass="76149">MSSRAWLRPLVIVLVIAGWLAVGGVGGQTFGKLADVQENDAGAFLPSSAESTRAAELQAEFAPASAVPGIFVVDGVTGDEDLAAIEAFVDDVIAAPIAGDEQGRTVGDVLSPPASEQMPQVVPSEDGEAALVAFSIAADAVEESVGEGSLGELVAETIREVWADQDSELNGHLTGGLGVLADLLAAFAGIDGILLLVALSVVLVILLIVYRSPVLPLLVLSTAMIALTGAILGVYALADAEIITLNGQSQGIMFILVVGATTDYALLLVARYREELVRVESTYSALWRAWRRSLEPIAASAGTVILGLLVLLLSDLKSNAALGPAGAMGIAAALLAALTLLPALLLIGGRRARGVFWPALPRYQASEEHAGSDPSQATGFWPRVARSVDGHPRRTWIIAAGGLLVFAAFLPTFKASGLGEQDVFTARVDSVEGTEVLEQHFDAGATSPIRIFVPADQAEATIDAASGVDGVESAYVVTPSVAEGAPPGVVPDEQPLEIDGRVSVVAVTQVSSSSSEAADIVQGVRDAVHPLSEDALVGGQAAEQLDTRITTQRDTLIIIPTILAVIFIVLVMLLRSVLAPLLIVLANVLSYGATLGLSALLFNYVFGFPGSDPAVPLLGFVFLVALGVDYSIFLMSRAREESLTHGTRDGVRRALAVTGGVITSAGIVLAATFAALGVIPLIFLAQIAVIVGLGVLIDTFVVRSLLVPGLVSDIGRPVWWPWARRIPSDNTPS</sequence>
<feature type="transmembrane region" description="Helical" evidence="7">
    <location>
        <begin position="396"/>
        <end position="413"/>
    </location>
</feature>
<evidence type="ECO:0000256" key="3">
    <source>
        <dbReference type="ARBA" id="ARBA00022475"/>
    </source>
</evidence>
<feature type="transmembrane region" description="Helical" evidence="7">
    <location>
        <begin position="250"/>
        <end position="272"/>
    </location>
</feature>
<keyword evidence="10" id="KW-1185">Reference proteome</keyword>
<dbReference type="PANTHER" id="PTHR33406">
    <property type="entry name" value="MEMBRANE PROTEIN MJ1562-RELATED"/>
    <property type="match status" value="1"/>
</dbReference>
<evidence type="ECO:0000256" key="1">
    <source>
        <dbReference type="ARBA" id="ARBA00004651"/>
    </source>
</evidence>
<dbReference type="RefSeq" id="WP_301143213.1">
    <property type="nucleotide sequence ID" value="NZ_JAUHQA010000001.1"/>
</dbReference>
<keyword evidence="5 7" id="KW-1133">Transmembrane helix</keyword>
<comment type="similarity">
    <text evidence="2">Belongs to the resistance-nodulation-cell division (RND) (TC 2.A.6) family. MmpL subfamily.</text>
</comment>
<evidence type="ECO:0000256" key="7">
    <source>
        <dbReference type="SAM" id="Phobius"/>
    </source>
</evidence>
<evidence type="ECO:0000313" key="9">
    <source>
        <dbReference type="EMBL" id="MDN4481535.1"/>
    </source>
</evidence>
<dbReference type="Gene3D" id="1.20.1640.10">
    <property type="entry name" value="Multidrug efflux transporter AcrB transmembrane domain"/>
    <property type="match status" value="2"/>
</dbReference>
<feature type="transmembrane region" description="Helical" evidence="7">
    <location>
        <begin position="581"/>
        <end position="602"/>
    </location>
</feature>
<accession>A0ABT8GJE2</accession>
<evidence type="ECO:0000256" key="2">
    <source>
        <dbReference type="ARBA" id="ARBA00010157"/>
    </source>
</evidence>
<feature type="transmembrane region" description="Helical" evidence="7">
    <location>
        <begin position="555"/>
        <end position="574"/>
    </location>
</feature>
<feature type="transmembrane region" description="Helical" evidence="7">
    <location>
        <begin position="293"/>
        <end position="313"/>
    </location>
</feature>
<evidence type="ECO:0000256" key="6">
    <source>
        <dbReference type="ARBA" id="ARBA00023136"/>
    </source>
</evidence>
<dbReference type="EMBL" id="JAUHQA010000001">
    <property type="protein sequence ID" value="MDN4481535.1"/>
    <property type="molecule type" value="Genomic_DNA"/>
</dbReference>